<dbReference type="SUPFAM" id="SSF46689">
    <property type="entry name" value="Homeodomain-like"/>
    <property type="match status" value="2"/>
</dbReference>
<dbReference type="Gene3D" id="3.40.50.880">
    <property type="match status" value="1"/>
</dbReference>
<dbReference type="Gene3D" id="1.10.10.60">
    <property type="entry name" value="Homeodomain-like"/>
    <property type="match status" value="1"/>
</dbReference>
<dbReference type="PROSITE" id="PS01124">
    <property type="entry name" value="HTH_ARAC_FAMILY_2"/>
    <property type="match status" value="1"/>
</dbReference>
<reference evidence="5 6" key="1">
    <citation type="submission" date="2016-10" db="EMBL/GenBank/DDBJ databases">
        <authorList>
            <person name="de Groot N.N."/>
        </authorList>
    </citation>
    <scope>NUCLEOTIDE SEQUENCE [LARGE SCALE GENOMIC DNA]</scope>
    <source>
        <strain evidence="5 6">CGMCC 1.6493</strain>
    </source>
</reference>
<dbReference type="SUPFAM" id="SSF52317">
    <property type="entry name" value="Class I glutamine amidotransferase-like"/>
    <property type="match status" value="1"/>
</dbReference>
<dbReference type="PANTHER" id="PTHR43130">
    <property type="entry name" value="ARAC-FAMILY TRANSCRIPTIONAL REGULATOR"/>
    <property type="match status" value="1"/>
</dbReference>
<dbReference type="AlphaFoldDB" id="A0A1I6ZM31"/>
<name>A0A1I6ZM31_9GAMM</name>
<dbReference type="PANTHER" id="PTHR43130:SF3">
    <property type="entry name" value="HTH-TYPE TRANSCRIPTIONAL REGULATOR RV1931C"/>
    <property type="match status" value="1"/>
</dbReference>
<keyword evidence="2" id="KW-0238">DNA-binding</keyword>
<dbReference type="Proteomes" id="UP000199594">
    <property type="component" value="Unassembled WGS sequence"/>
</dbReference>
<dbReference type="OrthoDB" id="6057514at2"/>
<evidence type="ECO:0000256" key="2">
    <source>
        <dbReference type="ARBA" id="ARBA00023125"/>
    </source>
</evidence>
<evidence type="ECO:0000313" key="6">
    <source>
        <dbReference type="Proteomes" id="UP000199594"/>
    </source>
</evidence>
<dbReference type="InterPro" id="IPR009057">
    <property type="entry name" value="Homeodomain-like_sf"/>
</dbReference>
<dbReference type="GO" id="GO:0003700">
    <property type="term" value="F:DNA-binding transcription factor activity"/>
    <property type="evidence" value="ECO:0007669"/>
    <property type="project" value="InterPro"/>
</dbReference>
<organism evidence="5 6">
    <name type="scientific">Halomonas saccharevitans</name>
    <dbReference type="NCBI Taxonomy" id="416872"/>
    <lineage>
        <taxon>Bacteria</taxon>
        <taxon>Pseudomonadati</taxon>
        <taxon>Pseudomonadota</taxon>
        <taxon>Gammaproteobacteria</taxon>
        <taxon>Oceanospirillales</taxon>
        <taxon>Halomonadaceae</taxon>
        <taxon>Halomonas</taxon>
    </lineage>
</organism>
<feature type="domain" description="HTH araC/xylS-type" evidence="4">
    <location>
        <begin position="222"/>
        <end position="320"/>
    </location>
</feature>
<gene>
    <name evidence="5" type="ORF">SAMN04487956_11210</name>
</gene>
<dbReference type="GO" id="GO:0043565">
    <property type="term" value="F:sequence-specific DNA binding"/>
    <property type="evidence" value="ECO:0007669"/>
    <property type="project" value="InterPro"/>
</dbReference>
<dbReference type="EMBL" id="FPAQ01000012">
    <property type="protein sequence ID" value="SFT63687.1"/>
    <property type="molecule type" value="Genomic_DNA"/>
</dbReference>
<dbReference type="InterPro" id="IPR018060">
    <property type="entry name" value="HTH_AraC"/>
</dbReference>
<dbReference type="Pfam" id="PF12833">
    <property type="entry name" value="HTH_18"/>
    <property type="match status" value="1"/>
</dbReference>
<dbReference type="InterPro" id="IPR020449">
    <property type="entry name" value="Tscrpt_reg_AraC-type_HTH"/>
</dbReference>
<dbReference type="Pfam" id="PF01965">
    <property type="entry name" value="DJ-1_PfpI"/>
    <property type="match status" value="1"/>
</dbReference>
<sequence length="322" mass="36375">MTPSHDDAPPFTVGFLLFPHFAMLSFSSVIEPLRIANRLSGQSLYRWELLSLDNQVVEASNGIPFTPTLDHDEWRRLDAIILVAGTGTSLIASDRLFKWLREVTRSRRLLGSTSTGSILLAKAGVLRHKRCTIHWEDQASLQEEYPDLLVTNELFEIEENILTCSGGTAGLDMMLSLIDRQQGSDLSKHIADQCIHPDIRPAHDKQRMSLEERLGIHNPALASAIHVMHSHIEDTINCEQLAGLVGISHRQLQRLFKENFGMTPAAYYLDMRLEHGDNLLRKTSLDIINIATATGFSSTSHFSKCYRKRYGLAPRERRKARH</sequence>
<proteinExistence type="predicted"/>
<evidence type="ECO:0000313" key="5">
    <source>
        <dbReference type="EMBL" id="SFT63687.1"/>
    </source>
</evidence>
<protein>
    <submittedName>
        <fullName evidence="5">Transcriptional regulator, AraC family with amidase-like domain</fullName>
    </submittedName>
</protein>
<dbReference type="InterPro" id="IPR052158">
    <property type="entry name" value="INH-QAR"/>
</dbReference>
<dbReference type="SMART" id="SM00342">
    <property type="entry name" value="HTH_ARAC"/>
    <property type="match status" value="1"/>
</dbReference>
<evidence type="ECO:0000259" key="4">
    <source>
        <dbReference type="PROSITE" id="PS01124"/>
    </source>
</evidence>
<accession>A0A1I6ZM31</accession>
<dbReference type="PRINTS" id="PR00032">
    <property type="entry name" value="HTHARAC"/>
</dbReference>
<dbReference type="CDD" id="cd03136">
    <property type="entry name" value="GATase1_AraC_ArgR_like"/>
    <property type="match status" value="1"/>
</dbReference>
<keyword evidence="3" id="KW-0804">Transcription</keyword>
<keyword evidence="1" id="KW-0805">Transcription regulation</keyword>
<dbReference type="InterPro" id="IPR002818">
    <property type="entry name" value="DJ-1/PfpI"/>
</dbReference>
<evidence type="ECO:0000256" key="3">
    <source>
        <dbReference type="ARBA" id="ARBA00023163"/>
    </source>
</evidence>
<dbReference type="InterPro" id="IPR029062">
    <property type="entry name" value="Class_I_gatase-like"/>
</dbReference>
<evidence type="ECO:0000256" key="1">
    <source>
        <dbReference type="ARBA" id="ARBA00023015"/>
    </source>
</evidence>